<dbReference type="CDD" id="cd00082">
    <property type="entry name" value="HisKA"/>
    <property type="match status" value="1"/>
</dbReference>
<dbReference type="SUPFAM" id="SSF47384">
    <property type="entry name" value="Homodimeric domain of signal transducing histidine kinase"/>
    <property type="match status" value="1"/>
</dbReference>
<evidence type="ECO:0000256" key="1">
    <source>
        <dbReference type="ARBA" id="ARBA00000085"/>
    </source>
</evidence>
<dbReference type="CDD" id="cd00130">
    <property type="entry name" value="PAS"/>
    <property type="match status" value="1"/>
</dbReference>
<evidence type="ECO:0000313" key="16">
    <source>
        <dbReference type="Proteomes" id="UP000292927"/>
    </source>
</evidence>
<proteinExistence type="inferred from homology"/>
<evidence type="ECO:0000256" key="8">
    <source>
        <dbReference type="ARBA" id="ARBA00024867"/>
    </source>
</evidence>
<dbReference type="RefSeq" id="WP_243647561.1">
    <property type="nucleotide sequence ID" value="NZ_SGXF01000003.1"/>
</dbReference>
<dbReference type="InterPro" id="IPR000700">
    <property type="entry name" value="PAS-assoc_C"/>
</dbReference>
<dbReference type="InterPro" id="IPR003594">
    <property type="entry name" value="HATPase_dom"/>
</dbReference>
<feature type="domain" description="Response regulatory" evidence="13">
    <location>
        <begin position="995"/>
        <end position="1116"/>
    </location>
</feature>
<evidence type="ECO:0000256" key="4">
    <source>
        <dbReference type="ARBA" id="ARBA00018672"/>
    </source>
</evidence>
<keyword evidence="6" id="KW-0418">Kinase</keyword>
<keyword evidence="11" id="KW-0812">Transmembrane</keyword>
<dbReference type="CDD" id="cd17546">
    <property type="entry name" value="REC_hyHK_CKI1_RcsC-like"/>
    <property type="match status" value="2"/>
</dbReference>
<dbReference type="InterPro" id="IPR036890">
    <property type="entry name" value="HATPase_C_sf"/>
</dbReference>
<comment type="function">
    <text evidence="8">May play the central regulatory role in sporulation. It may be an element of the effector pathway responsible for the activation of sporulation genes in response to nutritional stress. Spo0A may act in concert with spo0H (a sigma factor) to control the expression of some genes that are critical to the sporulation process.</text>
</comment>
<dbReference type="InterPro" id="IPR001789">
    <property type="entry name" value="Sig_transdc_resp-reg_receiver"/>
</dbReference>
<feature type="transmembrane region" description="Helical" evidence="11">
    <location>
        <begin position="291"/>
        <end position="311"/>
    </location>
</feature>
<feature type="domain" description="Response regulatory" evidence="13">
    <location>
        <begin position="854"/>
        <end position="974"/>
    </location>
</feature>
<dbReference type="PROSITE" id="PS50113">
    <property type="entry name" value="PAC"/>
    <property type="match status" value="1"/>
</dbReference>
<dbReference type="FunFam" id="3.30.565.10:FF:000010">
    <property type="entry name" value="Sensor histidine kinase RcsC"/>
    <property type="match status" value="1"/>
</dbReference>
<dbReference type="SUPFAM" id="SSF52172">
    <property type="entry name" value="CheY-like"/>
    <property type="match status" value="2"/>
</dbReference>
<accession>A0A4Q7PND0</accession>
<dbReference type="InterPro" id="IPR004358">
    <property type="entry name" value="Sig_transdc_His_kin-like_C"/>
</dbReference>
<dbReference type="PROSITE" id="PS50110">
    <property type="entry name" value="RESPONSE_REGULATORY"/>
    <property type="match status" value="2"/>
</dbReference>
<dbReference type="Gene3D" id="3.30.565.10">
    <property type="entry name" value="Histidine kinase-like ATPase, C-terminal domain"/>
    <property type="match status" value="1"/>
</dbReference>
<dbReference type="Pfam" id="PF08447">
    <property type="entry name" value="PAS_3"/>
    <property type="match status" value="1"/>
</dbReference>
<dbReference type="SMART" id="SM00448">
    <property type="entry name" value="REC"/>
    <property type="match status" value="2"/>
</dbReference>
<dbReference type="EMBL" id="SGXF01000003">
    <property type="protein sequence ID" value="RZT00563.1"/>
    <property type="molecule type" value="Genomic_DNA"/>
</dbReference>
<dbReference type="PANTHER" id="PTHR45339:SF1">
    <property type="entry name" value="HYBRID SIGNAL TRANSDUCTION HISTIDINE KINASE J"/>
    <property type="match status" value="1"/>
</dbReference>
<evidence type="ECO:0000256" key="5">
    <source>
        <dbReference type="ARBA" id="ARBA00022553"/>
    </source>
</evidence>
<keyword evidence="5 10" id="KW-0597">Phosphoprotein</keyword>
<dbReference type="NCBIfam" id="TIGR00229">
    <property type="entry name" value="sensory_box"/>
    <property type="match status" value="1"/>
</dbReference>
<dbReference type="AlphaFoldDB" id="A0A4Q7PND0"/>
<dbReference type="SMART" id="SM00388">
    <property type="entry name" value="HisKA"/>
    <property type="match status" value="1"/>
</dbReference>
<evidence type="ECO:0000256" key="10">
    <source>
        <dbReference type="PROSITE-ProRule" id="PRU00169"/>
    </source>
</evidence>
<evidence type="ECO:0000256" key="3">
    <source>
        <dbReference type="ARBA" id="ARBA00012438"/>
    </source>
</evidence>
<evidence type="ECO:0000256" key="11">
    <source>
        <dbReference type="SAM" id="Phobius"/>
    </source>
</evidence>
<feature type="domain" description="Histidine kinase" evidence="12">
    <location>
        <begin position="614"/>
        <end position="838"/>
    </location>
</feature>
<comment type="similarity">
    <text evidence="2">In the N-terminal section; belongs to the phytochrome family.</text>
</comment>
<evidence type="ECO:0000256" key="2">
    <source>
        <dbReference type="ARBA" id="ARBA00006402"/>
    </source>
</evidence>
<dbReference type="InterPro" id="IPR013655">
    <property type="entry name" value="PAS_fold_3"/>
</dbReference>
<dbReference type="PROSITE" id="PS50109">
    <property type="entry name" value="HIS_KIN"/>
    <property type="match status" value="1"/>
</dbReference>
<comment type="caution">
    <text evidence="15">The sequence shown here is derived from an EMBL/GenBank/DDBJ whole genome shotgun (WGS) entry which is preliminary data.</text>
</comment>
<keyword evidence="6" id="KW-0808">Transferase</keyword>
<dbReference type="Gene3D" id="3.30.450.20">
    <property type="entry name" value="PAS domain"/>
    <property type="match status" value="2"/>
</dbReference>
<dbReference type="CDD" id="cd16922">
    <property type="entry name" value="HATPase_EvgS-ArcB-TorS-like"/>
    <property type="match status" value="1"/>
</dbReference>
<dbReference type="SMART" id="SM00387">
    <property type="entry name" value="HATPase_c"/>
    <property type="match status" value="1"/>
</dbReference>
<gene>
    <name evidence="15" type="ORF">EV209_1885</name>
</gene>
<keyword evidence="11" id="KW-0472">Membrane</keyword>
<sequence length="1123" mass="126492">MKGGDRRETKSSKLTIALTAIFIGAALGIMTYMFISAVQAKLWQQSINTIMESTQQGRNTLRVQLQEEYGTMETVSAALTGIDMTKSADALDAFLSNYNAVDHGISLYLEDGRCFPADEEIDKNVAEFLHENNAKSGMIDPHISSVTGVNVFHLFVQAELSDGTRGFLVKEYEVGQIVDSFSVSFYQDAGFSYVVDTDGNVLIRPPHPNSNKTVQNLYDILRESKNDSAGLEQFRQSLTGMKTGWAVFSYQGEDTVFCYIPLKLQSDWYLISIIPEDVVNAQTNQIILKTLILILWIILGIAVLVLMYFYYVRRTNRRLRNQADYISHLYNAVPEGIALMTVESPYLFLQLNEEGRRLLGCQENSCEHTLGGQSLQDVVHPEDYERTALLFRDSVQNGNKNIFEIRLKRVDNTFFWADGIVERTLDENGMPVIITAVHDITEEKLAEEEAERGKLQERLTLVGAISNAYPLIVSLNLTKDTLNFIYIKPGLMLPVGVQKSFRQLYEDMLPTIHRDSLEEFKQCFAPENLFRGLGEMRKEIFCEARQQLADGAYHWTSTQVIAVDNPYSEDKLAILISRRIDEQRYAEEQRRQALQSALDSAKAANVAKSQFLSNMSHDIRTPMNAIIGMTAIAAAHPDNPERVLECLKKINLSGKHLLSLINDVLDMSKIENGKLALRNEPFNFAQLVSDTAELVRAQTEAGQLQLDVRLDFLENEEVIGDSLRIRQIFINILSNAVKYTPAGGRINVEVWQEKNVYNGYYSYVFRCSDTGVGMSEEFLKRLFQPFERDQNTTSSKVTGTGLGMAITKNLVDLMNGGIRVESQPGEGSVFTVTIPLKVQNVEHEEVPQQWMDVRSLIADDDLQVCESTKELLQAMGLRAQFVTTGREAVSRVLEAKDTQDPFQLVILDWKMPEMDGVTAARRIREEVGPDIPVVILTAYDWAEIEGEARSAGVTAFLSKPFFRSKMCYLLRELSAGDEPPRWNSFEGKADYTGKHVLLVEDNEINMEIARTLLEETGVLPEEAHNGEEAVNMVKKSAEGHYDLIFMDIQMPVMDGYQSTRAIRGLARRDAASLPIVAMTANAFEEDVREAFQAGMNAHLAKPIDLEQLEQILHQFLGANRREN</sequence>
<evidence type="ECO:0000259" key="14">
    <source>
        <dbReference type="PROSITE" id="PS50113"/>
    </source>
</evidence>
<dbReference type="InterPro" id="IPR003661">
    <property type="entry name" value="HisK_dim/P_dom"/>
</dbReference>
<dbReference type="InterPro" id="IPR035965">
    <property type="entry name" value="PAS-like_dom_sf"/>
</dbReference>
<dbReference type="SUPFAM" id="SSF55785">
    <property type="entry name" value="PYP-like sensor domain (PAS domain)"/>
    <property type="match status" value="1"/>
</dbReference>
<name>A0A4Q7PND0_9FIRM</name>
<dbReference type="PRINTS" id="PR00344">
    <property type="entry name" value="BCTRLSENSOR"/>
</dbReference>
<dbReference type="InterPro" id="IPR011006">
    <property type="entry name" value="CheY-like_superfamily"/>
</dbReference>
<feature type="transmembrane region" description="Helical" evidence="11">
    <location>
        <begin position="12"/>
        <end position="35"/>
    </location>
</feature>
<dbReference type="Proteomes" id="UP000292927">
    <property type="component" value="Unassembled WGS sequence"/>
</dbReference>
<dbReference type="Gene3D" id="1.10.287.130">
    <property type="match status" value="1"/>
</dbReference>
<dbReference type="Gene3D" id="3.40.50.2300">
    <property type="match status" value="2"/>
</dbReference>
<reference evidence="15 16" key="1">
    <citation type="submission" date="2019-02" db="EMBL/GenBank/DDBJ databases">
        <title>Genomic Encyclopedia of Type Strains, Phase IV (KMG-IV): sequencing the most valuable type-strain genomes for metagenomic binning, comparative biology and taxonomic classification.</title>
        <authorList>
            <person name="Goeker M."/>
        </authorList>
    </citation>
    <scope>NUCLEOTIDE SEQUENCE [LARGE SCALE GENOMIC DNA]</scope>
    <source>
        <strain evidence="15 16">DSM 29486</strain>
    </source>
</reference>
<feature type="modified residue" description="4-aspartylphosphate" evidence="10">
    <location>
        <position position="908"/>
    </location>
</feature>
<dbReference type="InterPro" id="IPR036097">
    <property type="entry name" value="HisK_dim/P_sf"/>
</dbReference>
<dbReference type="PANTHER" id="PTHR45339">
    <property type="entry name" value="HYBRID SIGNAL TRANSDUCTION HISTIDINE KINASE J"/>
    <property type="match status" value="1"/>
</dbReference>
<keyword evidence="7" id="KW-0902">Two-component regulatory system</keyword>
<dbReference type="CDD" id="cd12912">
    <property type="entry name" value="PDC2_MCP_like"/>
    <property type="match status" value="1"/>
</dbReference>
<evidence type="ECO:0000256" key="6">
    <source>
        <dbReference type="ARBA" id="ARBA00022777"/>
    </source>
</evidence>
<evidence type="ECO:0000259" key="13">
    <source>
        <dbReference type="PROSITE" id="PS50110"/>
    </source>
</evidence>
<comment type="catalytic activity">
    <reaction evidence="1">
        <text>ATP + protein L-histidine = ADP + protein N-phospho-L-histidine.</text>
        <dbReference type="EC" id="2.7.13.3"/>
    </reaction>
</comment>
<dbReference type="EC" id="2.7.13.3" evidence="3"/>
<keyword evidence="16" id="KW-1185">Reference proteome</keyword>
<dbReference type="SUPFAM" id="SSF55874">
    <property type="entry name" value="ATPase domain of HSP90 chaperone/DNA topoisomerase II/histidine kinase"/>
    <property type="match status" value="1"/>
</dbReference>
<evidence type="ECO:0000313" key="15">
    <source>
        <dbReference type="EMBL" id="RZT00563.1"/>
    </source>
</evidence>
<feature type="domain" description="PAC" evidence="14">
    <location>
        <begin position="401"/>
        <end position="452"/>
    </location>
</feature>
<evidence type="ECO:0000256" key="7">
    <source>
        <dbReference type="ARBA" id="ARBA00023012"/>
    </source>
</evidence>
<organism evidence="15 16">
    <name type="scientific">Cuneatibacter caecimuris</name>
    <dbReference type="NCBI Taxonomy" id="1796618"/>
    <lineage>
        <taxon>Bacteria</taxon>
        <taxon>Bacillati</taxon>
        <taxon>Bacillota</taxon>
        <taxon>Clostridia</taxon>
        <taxon>Lachnospirales</taxon>
        <taxon>Lachnospiraceae</taxon>
        <taxon>Cuneatibacter</taxon>
    </lineage>
</organism>
<dbReference type="InterPro" id="IPR000014">
    <property type="entry name" value="PAS"/>
</dbReference>
<dbReference type="Pfam" id="PF00072">
    <property type="entry name" value="Response_reg"/>
    <property type="match status" value="2"/>
</dbReference>
<protein>
    <recommendedName>
        <fullName evidence="9">Circadian input-output histidine kinase CikA</fullName>
        <ecNumber evidence="3">2.7.13.3</ecNumber>
    </recommendedName>
    <alternativeName>
        <fullName evidence="4">Stage 0 sporulation protein A homolog</fullName>
    </alternativeName>
</protein>
<keyword evidence="11" id="KW-1133">Transmembrane helix</keyword>
<dbReference type="InterPro" id="IPR005467">
    <property type="entry name" value="His_kinase_dom"/>
</dbReference>
<feature type="modified residue" description="4-aspartylphosphate" evidence="10">
    <location>
        <position position="1047"/>
    </location>
</feature>
<evidence type="ECO:0000259" key="12">
    <source>
        <dbReference type="PROSITE" id="PS50109"/>
    </source>
</evidence>
<dbReference type="Pfam" id="PF00512">
    <property type="entry name" value="HisKA"/>
    <property type="match status" value="1"/>
</dbReference>
<evidence type="ECO:0000256" key="9">
    <source>
        <dbReference type="ARBA" id="ARBA00074306"/>
    </source>
</evidence>
<dbReference type="GO" id="GO:0000155">
    <property type="term" value="F:phosphorelay sensor kinase activity"/>
    <property type="evidence" value="ECO:0007669"/>
    <property type="project" value="InterPro"/>
</dbReference>
<dbReference type="Pfam" id="PF02518">
    <property type="entry name" value="HATPase_c"/>
    <property type="match status" value="1"/>
</dbReference>